<organism evidence="1 2">
    <name type="scientific">Paramarasmius palmivorus</name>
    <dbReference type="NCBI Taxonomy" id="297713"/>
    <lineage>
        <taxon>Eukaryota</taxon>
        <taxon>Fungi</taxon>
        <taxon>Dikarya</taxon>
        <taxon>Basidiomycota</taxon>
        <taxon>Agaricomycotina</taxon>
        <taxon>Agaricomycetes</taxon>
        <taxon>Agaricomycetidae</taxon>
        <taxon>Agaricales</taxon>
        <taxon>Marasmiineae</taxon>
        <taxon>Marasmiaceae</taxon>
        <taxon>Paramarasmius</taxon>
    </lineage>
</organism>
<dbReference type="EMBL" id="JAYKXP010000031">
    <property type="protein sequence ID" value="KAK7041970.1"/>
    <property type="molecule type" value="Genomic_DNA"/>
</dbReference>
<reference evidence="1 2" key="1">
    <citation type="submission" date="2024-01" db="EMBL/GenBank/DDBJ databases">
        <title>A draft genome for a cacao thread blight-causing isolate of Paramarasmius palmivorus.</title>
        <authorList>
            <person name="Baruah I.K."/>
            <person name="Bukari Y."/>
            <person name="Amoako-Attah I."/>
            <person name="Meinhardt L.W."/>
            <person name="Bailey B.A."/>
            <person name="Cohen S.P."/>
        </authorList>
    </citation>
    <scope>NUCLEOTIDE SEQUENCE [LARGE SCALE GENOMIC DNA]</scope>
    <source>
        <strain evidence="1 2">GH-12</strain>
    </source>
</reference>
<gene>
    <name evidence="1" type="ORF">VNI00_008952</name>
</gene>
<keyword evidence="2" id="KW-1185">Reference proteome</keyword>
<evidence type="ECO:0000313" key="2">
    <source>
        <dbReference type="Proteomes" id="UP001383192"/>
    </source>
</evidence>
<dbReference type="AlphaFoldDB" id="A0AAW0CRP8"/>
<comment type="caution">
    <text evidence="1">The sequence shown here is derived from an EMBL/GenBank/DDBJ whole genome shotgun (WGS) entry which is preliminary data.</text>
</comment>
<evidence type="ECO:0000313" key="1">
    <source>
        <dbReference type="EMBL" id="KAK7041970.1"/>
    </source>
</evidence>
<name>A0AAW0CRP8_9AGAR</name>
<dbReference type="Proteomes" id="UP001383192">
    <property type="component" value="Unassembled WGS sequence"/>
</dbReference>
<accession>A0AAW0CRP8</accession>
<proteinExistence type="predicted"/>
<protein>
    <submittedName>
        <fullName evidence="1">Uncharacterized protein</fullName>
    </submittedName>
</protein>
<sequence length="351" mass="39924">MVDSLSDVPQDRQRCPLFFELVVDILKLVVAESKAVGDLCVSVLLLERDYTASLLPEVYRKIRISDPDKLGRLSRTLVGNPYLASLVHSLSLNFSTAPPLRVDVPYIYGCSYDIPAILKAVSATIRVLVLSAKVHPDIMYAMRCNRFPCLETLEAPHYVLMGIEPTIILHARLRESYRAFDTRLRAAKIRRLTVASMHDSWPALRRLCIQCVWGVPYCEDSLDFSHIRNVSDVAVALCGREWVDNIQHFLGHMIPPPNSSVVALLRGDGYFARHELYVGITFHPKVFIPVFGNPRLLVYRGPPDLEYLCCLTHVVPVRPFEEEFWVDAKEFVARRRLLARVFHEEGGTLVR</sequence>